<dbReference type="EMBL" id="CYYA01000002">
    <property type="protein sequence ID" value="CUM76362.1"/>
    <property type="molecule type" value="Genomic_DNA"/>
</dbReference>
<evidence type="ECO:0000313" key="2">
    <source>
        <dbReference type="EMBL" id="CUM76362.1"/>
    </source>
</evidence>
<dbReference type="RefSeq" id="WP_021740015.1">
    <property type="nucleotide sequence ID" value="NZ_CABKSU010000091.1"/>
</dbReference>
<evidence type="ECO:0000256" key="1">
    <source>
        <dbReference type="SAM" id="SignalP"/>
    </source>
</evidence>
<dbReference type="PROSITE" id="PS51257">
    <property type="entry name" value="PROKAR_LIPOPROTEIN"/>
    <property type="match status" value="1"/>
</dbReference>
<evidence type="ECO:0000313" key="4">
    <source>
        <dbReference type="Proteomes" id="UP000095492"/>
    </source>
</evidence>
<name>A0A173REP5_EUBRA</name>
<reference evidence="3 5" key="2">
    <citation type="journal article" date="2019" name="Nat. Med.">
        <title>A library of human gut bacterial isolates paired with longitudinal multiomics data enables mechanistic microbiome research.</title>
        <authorList>
            <person name="Poyet M."/>
            <person name="Groussin M."/>
            <person name="Gibbons S.M."/>
            <person name="Avila-Pacheco J."/>
            <person name="Jiang X."/>
            <person name="Kearney S.M."/>
            <person name="Perrotta A.R."/>
            <person name="Berdy B."/>
            <person name="Zhao S."/>
            <person name="Lieberman T.D."/>
            <person name="Swanson P.K."/>
            <person name="Smith M."/>
            <person name="Roesemann S."/>
            <person name="Alexander J.E."/>
            <person name="Rich S.A."/>
            <person name="Livny J."/>
            <person name="Vlamakis H."/>
            <person name="Clish C."/>
            <person name="Bullock K."/>
            <person name="Deik A."/>
            <person name="Scott J."/>
            <person name="Pierce K.A."/>
            <person name="Xavier R.J."/>
            <person name="Alm E.J."/>
        </authorList>
    </citation>
    <scope>NUCLEOTIDE SEQUENCE [LARGE SCALE GENOMIC DNA]</scope>
    <source>
        <strain evidence="3 5">BIOML-A3</strain>
    </source>
</reference>
<gene>
    <name evidence="2" type="ORF">ERS852448_00366</name>
    <name evidence="3" type="ORF">GKE72_05790</name>
</gene>
<evidence type="ECO:0000313" key="3">
    <source>
        <dbReference type="EMBL" id="MSD15588.1"/>
    </source>
</evidence>
<dbReference type="Proteomes" id="UP000431304">
    <property type="component" value="Unassembled WGS sequence"/>
</dbReference>
<proteinExistence type="predicted"/>
<accession>A0A173REP5</accession>
<feature type="signal peptide" evidence="1">
    <location>
        <begin position="1"/>
        <end position="22"/>
    </location>
</feature>
<feature type="chain" id="PRO_5038292954" evidence="1">
    <location>
        <begin position="23"/>
        <end position="427"/>
    </location>
</feature>
<keyword evidence="1" id="KW-0732">Signal</keyword>
<reference evidence="2 4" key="1">
    <citation type="submission" date="2015-09" db="EMBL/GenBank/DDBJ databases">
        <authorList>
            <consortium name="Pathogen Informatics"/>
        </authorList>
    </citation>
    <scope>NUCLEOTIDE SEQUENCE [LARGE SCALE GENOMIC DNA]</scope>
    <source>
        <strain evidence="2 4">2789STDY5608891</strain>
    </source>
</reference>
<protein>
    <submittedName>
        <fullName evidence="2">Uncharacterized protein</fullName>
    </submittedName>
</protein>
<dbReference type="AlphaFoldDB" id="A0A173REP5"/>
<evidence type="ECO:0000313" key="5">
    <source>
        <dbReference type="Proteomes" id="UP000431304"/>
    </source>
</evidence>
<dbReference type="EMBL" id="WKRA01000007">
    <property type="protein sequence ID" value="MSD15588.1"/>
    <property type="molecule type" value="Genomic_DNA"/>
</dbReference>
<dbReference type="Proteomes" id="UP000095492">
    <property type="component" value="Unassembled WGS sequence"/>
</dbReference>
<dbReference type="OrthoDB" id="2107851at2"/>
<dbReference type="STRING" id="39490.ERS852448_00366"/>
<sequence>MKKKITIFNFIISAILVFTVTACGQKSEENKNTSVSTNGSDMLFSTDAYEKKLLPDRSSIKECADTYEQDINEILAQDKGKFDFSNCDFADFPDVTSLKVMLEEKHGITVEEAEKTLSDWVTSIGKQTVVDMKSDVYYIPDNINETGELSLFYEDKKKLENGEGCLIDIPECYINLLGDGIYSASDGKIREYMGYEDAASYDAFGDHAEDTVESGKVSELAQKEYTLISGNLSVEQGAELVKDYFSAGTPFPCENGVTVDVPEVRIFRLGDVYGYDYTVRRKYENVPFAYMDTGHYRFYADYLSDADIKHAYVVDDTGITAFCGYNEARKLTELISDDSMISFKQMLEFLRSGLASRLNINVERAGLVYFPVKLQGSAEKEEVIVLPCWEVFGVNEIKNEKIWIYVDVFTGEIYYYTTEINESSDEN</sequence>
<organism evidence="2 4">
    <name type="scientific">Eubacterium ramulus</name>
    <dbReference type="NCBI Taxonomy" id="39490"/>
    <lineage>
        <taxon>Bacteria</taxon>
        <taxon>Bacillati</taxon>
        <taxon>Bacillota</taxon>
        <taxon>Clostridia</taxon>
        <taxon>Eubacteriales</taxon>
        <taxon>Eubacteriaceae</taxon>
        <taxon>Eubacterium</taxon>
    </lineage>
</organism>
<dbReference type="GeneID" id="42787381"/>